<dbReference type="Pfam" id="PF13873">
    <property type="entry name" value="Myb_DNA-bind_5"/>
    <property type="match status" value="1"/>
</dbReference>
<dbReference type="PANTHER" id="PTHR15386">
    <property type="entry name" value="FIBRINOGEN SILENCER-BINDING PROTEIN"/>
    <property type="match status" value="1"/>
</dbReference>
<feature type="domain" description="Myb/SANT-like DNA-binding" evidence="3">
    <location>
        <begin position="6"/>
        <end position="84"/>
    </location>
</feature>
<evidence type="ECO:0000259" key="3">
    <source>
        <dbReference type="Pfam" id="PF13873"/>
    </source>
</evidence>
<dbReference type="EMBL" id="SCEB01215912">
    <property type="protein sequence ID" value="RXM27029.1"/>
    <property type="molecule type" value="Genomic_DNA"/>
</dbReference>
<accession>A0A444TVV1</accession>
<evidence type="ECO:0000256" key="2">
    <source>
        <dbReference type="SAM" id="MobiDB-lite"/>
    </source>
</evidence>
<name>A0A444TVV1_ACIRT</name>
<proteinExistence type="predicted"/>
<dbReference type="Proteomes" id="UP000289886">
    <property type="component" value="Unassembled WGS sequence"/>
</dbReference>
<organism evidence="4 5">
    <name type="scientific">Acipenser ruthenus</name>
    <name type="common">Sterlet sturgeon</name>
    <dbReference type="NCBI Taxonomy" id="7906"/>
    <lineage>
        <taxon>Eukaryota</taxon>
        <taxon>Metazoa</taxon>
        <taxon>Chordata</taxon>
        <taxon>Craniata</taxon>
        <taxon>Vertebrata</taxon>
        <taxon>Euteleostomi</taxon>
        <taxon>Actinopterygii</taxon>
        <taxon>Chondrostei</taxon>
        <taxon>Acipenseriformes</taxon>
        <taxon>Acipenseridae</taxon>
        <taxon>Acipenser</taxon>
    </lineage>
</organism>
<dbReference type="AlphaFoldDB" id="A0A444TVV1"/>
<comment type="caution">
    <text evidence="4">The sequence shown here is derived from an EMBL/GenBank/DDBJ whole genome shotgun (WGS) entry which is preliminary data.</text>
</comment>
<evidence type="ECO:0000313" key="5">
    <source>
        <dbReference type="Proteomes" id="UP000289886"/>
    </source>
</evidence>
<protein>
    <submittedName>
        <fullName evidence="4">Fibrinogen silencer-binding protein</fullName>
    </submittedName>
</protein>
<evidence type="ECO:0000313" key="4">
    <source>
        <dbReference type="EMBL" id="RXM27029.1"/>
    </source>
</evidence>
<keyword evidence="1" id="KW-0175">Coiled coil</keyword>
<dbReference type="InterPro" id="IPR042383">
    <property type="entry name" value="FSBP"/>
</dbReference>
<feature type="coiled-coil region" evidence="1">
    <location>
        <begin position="239"/>
        <end position="293"/>
    </location>
</feature>
<reference evidence="4 5" key="1">
    <citation type="submission" date="2019-01" db="EMBL/GenBank/DDBJ databases">
        <title>Draft Genome and Complete Hox-Cluster Characterization of the Sterlet Sturgeon (Acipenser ruthenus).</title>
        <authorList>
            <person name="Wei Q."/>
        </authorList>
    </citation>
    <scope>NUCLEOTIDE SEQUENCE [LARGE SCALE GENOMIC DNA]</scope>
    <source>
        <strain evidence="4">WHYD16114868_AA</strain>
        <tissue evidence="4">Blood</tissue>
    </source>
</reference>
<gene>
    <name evidence="4" type="ORF">EOD39_10511</name>
</gene>
<feature type="compositionally biased region" description="Polar residues" evidence="2">
    <location>
        <begin position="140"/>
        <end position="149"/>
    </location>
</feature>
<dbReference type="PANTHER" id="PTHR15386:SF0">
    <property type="entry name" value="FIBRINOGEN SILENCER-BINDING PROTEIN"/>
    <property type="match status" value="1"/>
</dbReference>
<dbReference type="InterPro" id="IPR028002">
    <property type="entry name" value="Myb_DNA-bind_5"/>
</dbReference>
<feature type="region of interest" description="Disordered" evidence="2">
    <location>
        <begin position="126"/>
        <end position="149"/>
    </location>
</feature>
<evidence type="ECO:0000256" key="1">
    <source>
        <dbReference type="SAM" id="Coils"/>
    </source>
</evidence>
<keyword evidence="5" id="KW-1185">Reference proteome</keyword>
<sequence>MVGKARSTNFTEAEKIDLLRLVRPHVRVIEEHKHKHSAIVEKNRCWEAVAEYYNALGGERPPRTAQGLRTLYKRLKENAKQELVQRQRAQPEYRQQLSEPTRRLLLMVPAFFQNLQNKENSCFHRFPSSQSSYREEPGYLSSQPTSSETRLPSLLAAPNTEVLSNEDAKPLGPHLTDSMEIGNEDPDNAVDSSASSCPSSVNMMVVLSSSSTSLSPQTNTLSRPPTGESLSQAATMHQLEALQLSKKEQELSIENHRKLGLYIELKREGLKRKQQLEEELLRAKIKVEKLRASRLKHGLPEFNSM</sequence>